<dbReference type="EMBL" id="ADFV01177072">
    <property type="status" value="NOT_ANNOTATED_CDS"/>
    <property type="molecule type" value="Genomic_DNA"/>
</dbReference>
<dbReference type="EMBL" id="ADFV01177071">
    <property type="status" value="NOT_ANNOTATED_CDS"/>
    <property type="molecule type" value="Genomic_DNA"/>
</dbReference>
<dbReference type="Proteomes" id="UP000001073">
    <property type="component" value="Chromosome 9"/>
</dbReference>
<evidence type="ECO:0000313" key="2">
    <source>
        <dbReference type="Ensembl" id="ENSNLEP00000036719.1"/>
    </source>
</evidence>
<protein>
    <submittedName>
        <fullName evidence="2">Methionyl aminopeptidase 1</fullName>
    </submittedName>
</protein>
<keyword evidence="3" id="KW-1185">Reference proteome</keyword>
<dbReference type="InterPro" id="IPR031615">
    <property type="entry name" value="Zfn-C6H2"/>
</dbReference>
<gene>
    <name evidence="2" type="primary">METAP1</name>
</gene>
<dbReference type="EMBL" id="ADFV01177073">
    <property type="status" value="NOT_ANNOTATED_CDS"/>
    <property type="molecule type" value="Genomic_DNA"/>
</dbReference>
<dbReference type="EMBL" id="ADFV01177074">
    <property type="status" value="NOT_ANNOTATED_CDS"/>
    <property type="molecule type" value="Genomic_DNA"/>
</dbReference>
<proteinExistence type="predicted"/>
<reference evidence="2" key="3">
    <citation type="submission" date="2025-09" db="UniProtKB">
        <authorList>
            <consortium name="Ensembl"/>
        </authorList>
    </citation>
    <scope>IDENTIFICATION</scope>
</reference>
<dbReference type="GeneTree" id="ENSGT00940000158205"/>
<dbReference type="Ensembl" id="ENSNLET00000038119.1">
    <property type="protein sequence ID" value="ENSNLEP00000036719.1"/>
    <property type="gene ID" value="ENSNLEG00000013990.2"/>
</dbReference>
<evidence type="ECO:0000313" key="3">
    <source>
        <dbReference type="Proteomes" id="UP000001073"/>
    </source>
</evidence>
<reference evidence="2 3" key="1">
    <citation type="submission" date="2012-10" db="EMBL/GenBank/DDBJ databases">
        <authorList>
            <consortium name="Gibbon Genome Sequencing Consortium"/>
        </authorList>
    </citation>
    <scope>NUCLEOTIDE SEQUENCE [LARGE SCALE GENOMIC DNA]</scope>
</reference>
<dbReference type="AlphaFoldDB" id="A0A2I3GZC1"/>
<dbReference type="Pfam" id="PF15801">
    <property type="entry name" value="zf-C6H2"/>
    <property type="match status" value="1"/>
</dbReference>
<evidence type="ECO:0000259" key="1">
    <source>
        <dbReference type="Pfam" id="PF15801"/>
    </source>
</evidence>
<accession>A0A2I3GZC1</accession>
<name>A0A2I3GZC1_NOMLE</name>
<sequence length="48" mass="5269">MAAVETRVCETDGCSSEAKLQCPTCIKLGIQGSYFCSQQLGRNQRPLF</sequence>
<reference evidence="2" key="2">
    <citation type="submission" date="2025-08" db="UniProtKB">
        <authorList>
            <consortium name="Ensembl"/>
        </authorList>
    </citation>
    <scope>IDENTIFICATION</scope>
</reference>
<feature type="domain" description="C6H2-type" evidence="1">
    <location>
        <begin position="9"/>
        <end position="39"/>
    </location>
</feature>
<dbReference type="EMBL" id="ADFV01177070">
    <property type="status" value="NOT_ANNOTATED_CDS"/>
    <property type="molecule type" value="Genomic_DNA"/>
</dbReference>
<organism evidence="2 3">
    <name type="scientific">Nomascus leucogenys</name>
    <name type="common">Northern white-cheeked gibbon</name>
    <name type="synonym">Hylobates leucogenys</name>
    <dbReference type="NCBI Taxonomy" id="61853"/>
    <lineage>
        <taxon>Eukaryota</taxon>
        <taxon>Metazoa</taxon>
        <taxon>Chordata</taxon>
        <taxon>Craniata</taxon>
        <taxon>Vertebrata</taxon>
        <taxon>Euteleostomi</taxon>
        <taxon>Mammalia</taxon>
        <taxon>Eutheria</taxon>
        <taxon>Euarchontoglires</taxon>
        <taxon>Primates</taxon>
        <taxon>Haplorrhini</taxon>
        <taxon>Catarrhini</taxon>
        <taxon>Hylobatidae</taxon>
        <taxon>Nomascus</taxon>
    </lineage>
</organism>